<dbReference type="Gene3D" id="3.40.190.10">
    <property type="entry name" value="Periplasmic binding protein-like II"/>
    <property type="match status" value="1"/>
</dbReference>
<dbReference type="GO" id="GO:0015833">
    <property type="term" value="P:peptide transport"/>
    <property type="evidence" value="ECO:0007669"/>
    <property type="project" value="TreeGrafter"/>
</dbReference>
<evidence type="ECO:0000256" key="2">
    <source>
        <dbReference type="ARBA" id="ARBA00022448"/>
    </source>
</evidence>
<keyword evidence="3 5" id="KW-0732">Signal</keyword>
<feature type="signal peptide" evidence="5">
    <location>
        <begin position="1"/>
        <end position="19"/>
    </location>
</feature>
<feature type="region of interest" description="Disordered" evidence="4">
    <location>
        <begin position="24"/>
        <end position="60"/>
    </location>
</feature>
<evidence type="ECO:0000313" key="7">
    <source>
        <dbReference type="EMBL" id="QDU86830.1"/>
    </source>
</evidence>
<dbReference type="Gene3D" id="3.90.76.10">
    <property type="entry name" value="Dipeptide-binding Protein, Domain 1"/>
    <property type="match status" value="1"/>
</dbReference>
<reference evidence="7 8" key="1">
    <citation type="submission" date="2019-02" db="EMBL/GenBank/DDBJ databases">
        <title>Deep-cultivation of Planctomycetes and their phenomic and genomic characterization uncovers novel biology.</title>
        <authorList>
            <person name="Wiegand S."/>
            <person name="Jogler M."/>
            <person name="Boedeker C."/>
            <person name="Pinto D."/>
            <person name="Vollmers J."/>
            <person name="Rivas-Marin E."/>
            <person name="Kohn T."/>
            <person name="Peeters S.H."/>
            <person name="Heuer A."/>
            <person name="Rast P."/>
            <person name="Oberbeckmann S."/>
            <person name="Bunk B."/>
            <person name="Jeske O."/>
            <person name="Meyerdierks A."/>
            <person name="Storesund J.E."/>
            <person name="Kallscheuer N."/>
            <person name="Luecker S."/>
            <person name="Lage O.M."/>
            <person name="Pohl T."/>
            <person name="Merkel B.J."/>
            <person name="Hornburger P."/>
            <person name="Mueller R.-W."/>
            <person name="Bruemmer F."/>
            <person name="Labrenz M."/>
            <person name="Spormann A.M."/>
            <person name="Op den Camp H."/>
            <person name="Overmann J."/>
            <person name="Amann R."/>
            <person name="Jetten M.S.M."/>
            <person name="Mascher T."/>
            <person name="Medema M.H."/>
            <person name="Devos D.P."/>
            <person name="Kaster A.-K."/>
            <person name="Ovreas L."/>
            <person name="Rohde M."/>
            <person name="Galperin M.Y."/>
            <person name="Jogler C."/>
        </authorList>
    </citation>
    <scope>NUCLEOTIDE SEQUENCE [LARGE SCALE GENOMIC DNA]</scope>
    <source>
        <strain evidence="7 8">Pla175</strain>
    </source>
</reference>
<dbReference type="InterPro" id="IPR000914">
    <property type="entry name" value="SBP_5_dom"/>
</dbReference>
<gene>
    <name evidence="7" type="primary">appA</name>
    <name evidence="7" type="ORF">Pla175_01830</name>
</gene>
<evidence type="ECO:0000313" key="8">
    <source>
        <dbReference type="Proteomes" id="UP000317429"/>
    </source>
</evidence>
<dbReference type="PANTHER" id="PTHR30290:SF9">
    <property type="entry name" value="OLIGOPEPTIDE-BINDING PROTEIN APPA"/>
    <property type="match status" value="1"/>
</dbReference>
<dbReference type="RefSeq" id="WP_145280413.1">
    <property type="nucleotide sequence ID" value="NZ_CP036291.1"/>
</dbReference>
<dbReference type="SUPFAM" id="SSF53850">
    <property type="entry name" value="Periplasmic binding protein-like II"/>
    <property type="match status" value="1"/>
</dbReference>
<evidence type="ECO:0000256" key="3">
    <source>
        <dbReference type="ARBA" id="ARBA00022729"/>
    </source>
</evidence>
<dbReference type="AlphaFoldDB" id="A0A518D5T7"/>
<accession>A0A518D5T7</accession>
<comment type="similarity">
    <text evidence="1">Belongs to the bacterial solute-binding protein 5 family.</text>
</comment>
<dbReference type="EMBL" id="CP036291">
    <property type="protein sequence ID" value="QDU86830.1"/>
    <property type="molecule type" value="Genomic_DNA"/>
</dbReference>
<evidence type="ECO:0000256" key="4">
    <source>
        <dbReference type="SAM" id="MobiDB-lite"/>
    </source>
</evidence>
<dbReference type="Proteomes" id="UP000317429">
    <property type="component" value="Chromosome"/>
</dbReference>
<dbReference type="Gene3D" id="3.10.105.10">
    <property type="entry name" value="Dipeptide-binding Protein, Domain 3"/>
    <property type="match status" value="1"/>
</dbReference>
<organism evidence="7 8">
    <name type="scientific">Pirellulimonas nuda</name>
    <dbReference type="NCBI Taxonomy" id="2528009"/>
    <lineage>
        <taxon>Bacteria</taxon>
        <taxon>Pseudomonadati</taxon>
        <taxon>Planctomycetota</taxon>
        <taxon>Planctomycetia</taxon>
        <taxon>Pirellulales</taxon>
        <taxon>Lacipirellulaceae</taxon>
        <taxon>Pirellulimonas</taxon>
    </lineage>
</organism>
<name>A0A518D5T7_9BACT</name>
<evidence type="ECO:0000256" key="5">
    <source>
        <dbReference type="SAM" id="SignalP"/>
    </source>
</evidence>
<evidence type="ECO:0000256" key="1">
    <source>
        <dbReference type="ARBA" id="ARBA00005695"/>
    </source>
</evidence>
<keyword evidence="8" id="KW-1185">Reference proteome</keyword>
<feature type="chain" id="PRO_5021944657" evidence="5">
    <location>
        <begin position="20"/>
        <end position="667"/>
    </location>
</feature>
<protein>
    <submittedName>
        <fullName evidence="7">Oligopeptide-binding protein AppA</fullName>
    </submittedName>
</protein>
<proteinExistence type="inferred from homology"/>
<dbReference type="PROSITE" id="PS51257">
    <property type="entry name" value="PROKAR_LIPOPROTEIN"/>
    <property type="match status" value="1"/>
</dbReference>
<dbReference type="KEGG" id="pnd:Pla175_01830"/>
<evidence type="ECO:0000259" key="6">
    <source>
        <dbReference type="Pfam" id="PF00496"/>
    </source>
</evidence>
<dbReference type="Pfam" id="PF00496">
    <property type="entry name" value="SBP_bac_5"/>
    <property type="match status" value="1"/>
</dbReference>
<dbReference type="InterPro" id="IPR039424">
    <property type="entry name" value="SBP_5"/>
</dbReference>
<dbReference type="PANTHER" id="PTHR30290">
    <property type="entry name" value="PERIPLASMIC BINDING COMPONENT OF ABC TRANSPORTER"/>
    <property type="match status" value="1"/>
</dbReference>
<feature type="compositionally biased region" description="Low complexity" evidence="4">
    <location>
        <begin position="28"/>
        <end position="60"/>
    </location>
</feature>
<dbReference type="OrthoDB" id="48318at2"/>
<sequence length="667" mass="74171" precursor="true">MLRFPCLVLLVVATCLSIAGCGGPAAPPAGDAATDSTASGDGTAGSEPAGDADAAADQPSGPFVLGDLLDKFDPPPLAEIDESAGWIDRPVLDGEARMRELLAEDGPPELTAEQALKLRNDSPENNAKIAAAMGRLAPEDGRGIDYDATVVRHVTGDLKSSNPVMASSVTEAEFGSLTGIGLITFDRNFDYFAIKGSVAAWQTSQDRLMDKIVMRDDLTWSDGKPITAHDVEFTFKVIMSSAVPIPAVRQGTDLLKYVKAYDDHTLVFFHKESLATNTPNMLFPIIPKHAYADTLADDPMMTRSKQHSALEDAPVVGGPYKLTKRVRNQEFVLERRDDYFTHNGKQVRPKPYVKRVRVKVIEDSNTALLALKEGDIDEMQLRAEEWVNKTSGDDFYKRNTKVSGTEWTEFHFLWNLESQYFSDKRVRQAMAYAVDYDELMKTVCLGLYEQSRGNYHPASWMFPKDGPTPYKQDLDKAEDLLAEAGWTDSDGDGVLDKEIDGRRVPFRFTLLTYQTESGRQAATLMKNCLDQIGVICDVKPMEFTVLVQQATDHKFDGMMGGWGAGADPATNRNIFGTGQNRNYGQYSNPEVDKLFDAGEREFDPEKRAEIYGKIHNILWEDQPYTWLFYRNGFFAFNKKLRGYNFSPRGPYSYSPGFESIFVPAAAP</sequence>
<keyword evidence="2" id="KW-0813">Transport</keyword>
<feature type="domain" description="Solute-binding protein family 5" evidence="6">
    <location>
        <begin position="200"/>
        <end position="580"/>
    </location>
</feature>
<dbReference type="GO" id="GO:1904680">
    <property type="term" value="F:peptide transmembrane transporter activity"/>
    <property type="evidence" value="ECO:0007669"/>
    <property type="project" value="TreeGrafter"/>
</dbReference>